<name>A0ABS1KKF3_9BACT</name>
<dbReference type="InterPro" id="IPR023997">
    <property type="entry name" value="TonB-dep_OMP_SusC/RagA_CS"/>
</dbReference>
<dbReference type="NCBIfam" id="TIGR04057">
    <property type="entry name" value="SusC_RagA_signa"/>
    <property type="match status" value="1"/>
</dbReference>
<evidence type="ECO:0000256" key="2">
    <source>
        <dbReference type="PROSITE-ProRule" id="PRU01360"/>
    </source>
</evidence>
<dbReference type="Gene3D" id="2.60.40.1120">
    <property type="entry name" value="Carboxypeptidase-like, regulatory domain"/>
    <property type="match status" value="1"/>
</dbReference>
<dbReference type="Pfam" id="PF13715">
    <property type="entry name" value="CarbopepD_reg_2"/>
    <property type="match status" value="1"/>
</dbReference>
<dbReference type="RefSeq" id="WP_202006772.1">
    <property type="nucleotide sequence ID" value="NZ_JAERRB010000001.1"/>
</dbReference>
<dbReference type="Pfam" id="PF07715">
    <property type="entry name" value="Plug"/>
    <property type="match status" value="1"/>
</dbReference>
<dbReference type="PANTHER" id="PTHR30069:SF29">
    <property type="entry name" value="HEMOGLOBIN AND HEMOGLOBIN-HAPTOGLOBIN-BINDING PROTEIN 1-RELATED"/>
    <property type="match status" value="1"/>
</dbReference>
<evidence type="ECO:0000313" key="6">
    <source>
        <dbReference type="Proteomes" id="UP000613030"/>
    </source>
</evidence>
<keyword evidence="1 3" id="KW-0732">Signal</keyword>
<dbReference type="InterPro" id="IPR037066">
    <property type="entry name" value="Plug_dom_sf"/>
</dbReference>
<keyword evidence="6" id="KW-1185">Reference proteome</keyword>
<dbReference type="SUPFAM" id="SSF56935">
    <property type="entry name" value="Porins"/>
    <property type="match status" value="1"/>
</dbReference>
<evidence type="ECO:0000256" key="3">
    <source>
        <dbReference type="SAM" id="SignalP"/>
    </source>
</evidence>
<dbReference type="Gene3D" id="2.170.130.10">
    <property type="entry name" value="TonB-dependent receptor, plug domain"/>
    <property type="match status" value="1"/>
</dbReference>
<evidence type="ECO:0000256" key="1">
    <source>
        <dbReference type="ARBA" id="ARBA00022729"/>
    </source>
</evidence>
<feature type="domain" description="TonB-dependent receptor plug" evidence="4">
    <location>
        <begin position="125"/>
        <end position="232"/>
    </location>
</feature>
<dbReference type="Proteomes" id="UP000613030">
    <property type="component" value="Unassembled WGS sequence"/>
</dbReference>
<feature type="signal peptide" evidence="3">
    <location>
        <begin position="1"/>
        <end position="26"/>
    </location>
</feature>
<keyword evidence="2" id="KW-0812">Transmembrane</keyword>
<feature type="chain" id="PRO_5045755659" evidence="3">
    <location>
        <begin position="27"/>
        <end position="1046"/>
    </location>
</feature>
<dbReference type="PANTHER" id="PTHR30069">
    <property type="entry name" value="TONB-DEPENDENT OUTER MEMBRANE RECEPTOR"/>
    <property type="match status" value="1"/>
</dbReference>
<keyword evidence="2" id="KW-0998">Cell outer membrane</keyword>
<dbReference type="NCBIfam" id="TIGR04056">
    <property type="entry name" value="OMP_RagA_SusC"/>
    <property type="match status" value="1"/>
</dbReference>
<dbReference type="InterPro" id="IPR012910">
    <property type="entry name" value="Plug_dom"/>
</dbReference>
<keyword evidence="2" id="KW-0813">Transport</keyword>
<evidence type="ECO:0000313" key="5">
    <source>
        <dbReference type="EMBL" id="MBL0739804.1"/>
    </source>
</evidence>
<keyword evidence="2" id="KW-0472">Membrane</keyword>
<dbReference type="SUPFAM" id="SSF49464">
    <property type="entry name" value="Carboxypeptidase regulatory domain-like"/>
    <property type="match status" value="1"/>
</dbReference>
<sequence length="1046" mass="114975">MNLKHLLKRLLSTAMMLMTLWVAAQAAPRAVDITIQGKVSSSDDGATLPGVNIIVKGTSIGTTTDADGKYSISVPNAESVLVFTFIGYKTQEAVVGSRTAIDISLESDVETLSEIVVVGYGEQKKETLTGSISQVKGDDIVKSPQPNVSNSLAGRFSGIIASNRGGEPGYDGSTFTIRGQATTGSNDVLVVVDGIPGQLGGLERLNPNDIESISILKDASAAVYGSRAANGVILVTTKRGKSGKPTIAYSFNQGFSSPTRLPHMADAATYATIQNEIDYYTNNAGGMNQHYSEAEIQKFRDGSDPLNYPNTNWAKETLKKVALQNQHNLSIKGGTEDVHYYVSLGKTHQDGLYKNGATQYNQYSFRSNIDANVTKDFKVSLSLSGRQEDRKYPTYGANDIFRSIYRAYPTTIATYPNGLPSTGVENNNPVVMATDMGGTNMNPQNVFNGILRASYALPFVKGLSIDGFYSVDKIWNFGKVFSQPYTLYRYNSGDGTYSPVVTGGSSGLGKMVESQDNTSMITDNLKLNYEKQLGNHYVSAFVAYEQSKVHRETFNATRLNYPTIQTPELSQGGSAATDRDNTGSSFNYARKSYIGKLAYNYKEKYLFEAQMRIDGTSNFPAGHRYGYFPAVSAGWRISEEGWFSNVEAINDLKIRASYGELGNDNANQIAGNDKLTQFQYFNNYSFNNVYVIGGDKHPGIDLTKLANPEITWEVAKKTDIGLNATVARNITFEFIYFTQDRSRILTPRNASIPGVSGIANPFNDNSANYAPLVPFENIGKVRSSGFETTIGYNKRQGDFWYGASANMTLAKSKIIFIDEASGTLDYQRQTGRPLNTYLLYNAIGIFRTQADIDSNPHLANAKLGDLIYEDYNKDGKITADDQVRTEYGNIPQITYGVNLSGGWKNFDIALLFAGQGRVNQYVLAESGTVGNFYSTWADNRWSPTNPEGSYPRVDNRASSSVNGGLYKNNFWLNNSSFVRLKNVSIGYNVPTTLLSKYRISALRLYANAFNLFTITKVKDYDPEGSSESGQFYPQQRIINVGVNIQF</sequence>
<dbReference type="PROSITE" id="PS52016">
    <property type="entry name" value="TONB_DEPENDENT_REC_3"/>
    <property type="match status" value="1"/>
</dbReference>
<keyword evidence="2" id="KW-1134">Transmembrane beta strand</keyword>
<accession>A0ABS1KKF3</accession>
<comment type="caution">
    <text evidence="5">The sequence shown here is derived from an EMBL/GenBank/DDBJ whole genome shotgun (WGS) entry which is preliminary data.</text>
</comment>
<dbReference type="EMBL" id="JAERRB010000001">
    <property type="protein sequence ID" value="MBL0739804.1"/>
    <property type="molecule type" value="Genomic_DNA"/>
</dbReference>
<reference evidence="5 6" key="1">
    <citation type="submission" date="2021-01" db="EMBL/GenBank/DDBJ databases">
        <title>Chryseolinea sp. Jin1 Genome sequencing and assembly.</title>
        <authorList>
            <person name="Kim I."/>
        </authorList>
    </citation>
    <scope>NUCLEOTIDE SEQUENCE [LARGE SCALE GENOMIC DNA]</scope>
    <source>
        <strain evidence="5 6">Jin1</strain>
    </source>
</reference>
<dbReference type="InterPro" id="IPR039426">
    <property type="entry name" value="TonB-dep_rcpt-like"/>
</dbReference>
<dbReference type="InterPro" id="IPR023996">
    <property type="entry name" value="TonB-dep_OMP_SusC/RagA"/>
</dbReference>
<proteinExistence type="inferred from homology"/>
<organism evidence="5 6">
    <name type="scientific">Chryseolinea lacunae</name>
    <dbReference type="NCBI Taxonomy" id="2801331"/>
    <lineage>
        <taxon>Bacteria</taxon>
        <taxon>Pseudomonadati</taxon>
        <taxon>Bacteroidota</taxon>
        <taxon>Cytophagia</taxon>
        <taxon>Cytophagales</taxon>
        <taxon>Fulvivirgaceae</taxon>
        <taxon>Chryseolinea</taxon>
    </lineage>
</organism>
<keyword evidence="5" id="KW-0675">Receptor</keyword>
<dbReference type="InterPro" id="IPR008969">
    <property type="entry name" value="CarboxyPept-like_regulatory"/>
</dbReference>
<comment type="subcellular location">
    <subcellularLocation>
        <location evidence="2">Cell outer membrane</location>
        <topology evidence="2">Multi-pass membrane protein</topology>
    </subcellularLocation>
</comment>
<protein>
    <submittedName>
        <fullName evidence="5">TonB-dependent receptor</fullName>
    </submittedName>
</protein>
<comment type="similarity">
    <text evidence="2">Belongs to the TonB-dependent receptor family.</text>
</comment>
<gene>
    <name evidence="5" type="ORF">JI741_01180</name>
</gene>
<evidence type="ECO:0000259" key="4">
    <source>
        <dbReference type="Pfam" id="PF07715"/>
    </source>
</evidence>